<feature type="signal peptide" evidence="1">
    <location>
        <begin position="1"/>
        <end position="19"/>
    </location>
</feature>
<dbReference type="EMBL" id="AP027272">
    <property type="protein sequence ID" value="BDX08312.1"/>
    <property type="molecule type" value="Genomic_DNA"/>
</dbReference>
<dbReference type="Pfam" id="PF13650">
    <property type="entry name" value="Asp_protease_2"/>
    <property type="match status" value="2"/>
</dbReference>
<accession>A0AA48KTL7</accession>
<keyword evidence="1" id="KW-0732">Signal</keyword>
<proteinExistence type="predicted"/>
<dbReference type="KEGG" id="pmaw:MACH26_38330"/>
<protein>
    <recommendedName>
        <fullName evidence="4">Peptidase A2 domain-containing protein</fullName>
    </recommendedName>
</protein>
<reference evidence="2" key="1">
    <citation type="submission" date="2023-01" db="EMBL/GenBank/DDBJ databases">
        <title>Complete genome sequence of Planctobacterium marinum strain Dej080120_11.</title>
        <authorList>
            <person name="Ueki S."/>
            <person name="Maruyama F."/>
        </authorList>
    </citation>
    <scope>NUCLEOTIDE SEQUENCE</scope>
    <source>
        <strain evidence="2">Dej080120_11</strain>
    </source>
</reference>
<dbReference type="RefSeq" id="WP_338294385.1">
    <property type="nucleotide sequence ID" value="NZ_AP027272.1"/>
</dbReference>
<dbReference type="InterPro" id="IPR021109">
    <property type="entry name" value="Peptidase_aspartic_dom_sf"/>
</dbReference>
<name>A0AA48KTL7_9ALTE</name>
<dbReference type="SUPFAM" id="SSF50630">
    <property type="entry name" value="Acid proteases"/>
    <property type="match status" value="2"/>
</dbReference>
<evidence type="ECO:0008006" key="4">
    <source>
        <dbReference type="Google" id="ProtNLM"/>
    </source>
</evidence>
<gene>
    <name evidence="2" type="ORF">MACH26_38330</name>
</gene>
<dbReference type="Gene3D" id="2.40.70.10">
    <property type="entry name" value="Acid Proteases"/>
    <property type="match status" value="2"/>
</dbReference>
<evidence type="ECO:0000256" key="1">
    <source>
        <dbReference type="SAM" id="SignalP"/>
    </source>
</evidence>
<keyword evidence="3" id="KW-1185">Reference proteome</keyword>
<evidence type="ECO:0000313" key="3">
    <source>
        <dbReference type="Proteomes" id="UP001333710"/>
    </source>
</evidence>
<dbReference type="Proteomes" id="UP001333710">
    <property type="component" value="Chromosome"/>
</dbReference>
<sequence length="292" mass="32392">MIRTLALALTLSTANYGFASNQNFAGIDVPLSYTERGHAYIYADINEQTNVPMILDTAANAGVLPHAMKETLNLPEQSLRTIQVQGAVGVQPMEIATIKYTGVEQINVANLPYVFKDLPDLPTSSGEIPGILGHGFLSQHCVEFDFQQHQLRLLDTVCSDAQKAGLRESDFFIEQNFVKLKTQFNGQPVDAILDTAATHSYINANLQALVDATTLETEETKGLNAKSIDREKLAPVQFQLGQHTVTDNHMYASDMPVFNALGYQDEPAMLLGINYFKNNKLIIDYKENKIYF</sequence>
<dbReference type="AlphaFoldDB" id="A0AA48KTL7"/>
<feature type="chain" id="PRO_5041356585" description="Peptidase A2 domain-containing protein" evidence="1">
    <location>
        <begin position="20"/>
        <end position="292"/>
    </location>
</feature>
<evidence type="ECO:0000313" key="2">
    <source>
        <dbReference type="EMBL" id="BDX08312.1"/>
    </source>
</evidence>
<organism evidence="2 3">
    <name type="scientific">Planctobacterium marinum</name>
    <dbReference type="NCBI Taxonomy" id="1631968"/>
    <lineage>
        <taxon>Bacteria</taxon>
        <taxon>Pseudomonadati</taxon>
        <taxon>Pseudomonadota</taxon>
        <taxon>Gammaproteobacteria</taxon>
        <taxon>Alteromonadales</taxon>
        <taxon>Alteromonadaceae</taxon>
        <taxon>Planctobacterium</taxon>
    </lineage>
</organism>